<dbReference type="EMBL" id="OKRB01000085">
    <property type="protein sequence ID" value="SPE20321.1"/>
    <property type="molecule type" value="Genomic_DNA"/>
</dbReference>
<accession>A0A2N9LAQ2</accession>
<name>A0A2N9LAQ2_9BACT</name>
<gene>
    <name evidence="1" type="ORF">SBA5_290175</name>
</gene>
<protein>
    <submittedName>
        <fullName evidence="1">Uncharacterized protein</fullName>
    </submittedName>
</protein>
<dbReference type="AlphaFoldDB" id="A0A2N9LAQ2"/>
<evidence type="ECO:0000313" key="2">
    <source>
        <dbReference type="Proteomes" id="UP000239735"/>
    </source>
</evidence>
<proteinExistence type="predicted"/>
<organism evidence="1 2">
    <name type="scientific">Candidatus Sulfuritelmatomonas gaucii</name>
    <dbReference type="NCBI Taxonomy" id="2043161"/>
    <lineage>
        <taxon>Bacteria</taxon>
        <taxon>Pseudomonadati</taxon>
        <taxon>Acidobacteriota</taxon>
        <taxon>Terriglobia</taxon>
        <taxon>Terriglobales</taxon>
        <taxon>Acidobacteriaceae</taxon>
        <taxon>Candidatus Sulfuritelmatomonas</taxon>
    </lineage>
</organism>
<evidence type="ECO:0000313" key="1">
    <source>
        <dbReference type="EMBL" id="SPE20321.1"/>
    </source>
</evidence>
<dbReference type="Proteomes" id="UP000239735">
    <property type="component" value="Unassembled WGS sequence"/>
</dbReference>
<sequence>MAASLLCRVRRTTAKARDCEGAGGGGGRAELAGFAELAELVRYGIKPPEFIDRAESSGRERGPANFARVVAQKFMT</sequence>
<reference evidence="2" key="1">
    <citation type="submission" date="2018-02" db="EMBL/GenBank/DDBJ databases">
        <authorList>
            <person name="Hausmann B."/>
        </authorList>
    </citation>
    <scope>NUCLEOTIDE SEQUENCE [LARGE SCALE GENOMIC DNA]</scope>
    <source>
        <strain evidence="2">Peat soil MAG SbA5</strain>
    </source>
</reference>